<dbReference type="Gene3D" id="1.10.357.10">
    <property type="entry name" value="Tetracycline Repressor, domain 2"/>
    <property type="match status" value="1"/>
</dbReference>
<protein>
    <submittedName>
        <fullName evidence="1">AcrR family transcriptional regulator</fullName>
    </submittedName>
</protein>
<gene>
    <name evidence="1" type="ORF">JOE61_002242</name>
</gene>
<comment type="caution">
    <text evidence="1">The sequence shown here is derived from an EMBL/GenBank/DDBJ whole genome shotgun (WGS) entry which is preliminary data.</text>
</comment>
<proteinExistence type="predicted"/>
<dbReference type="SUPFAM" id="SSF46689">
    <property type="entry name" value="Homeodomain-like"/>
    <property type="match status" value="1"/>
</dbReference>
<evidence type="ECO:0000313" key="2">
    <source>
        <dbReference type="Proteomes" id="UP000732378"/>
    </source>
</evidence>
<dbReference type="InterPro" id="IPR009057">
    <property type="entry name" value="Homeodomain-like_sf"/>
</dbReference>
<accession>A0ABS2MB67</accession>
<name>A0ABS2MB67_9ACTN</name>
<organism evidence="1 2">
    <name type="scientific">Nocardioides salarius</name>
    <dbReference type="NCBI Taxonomy" id="374513"/>
    <lineage>
        <taxon>Bacteria</taxon>
        <taxon>Bacillati</taxon>
        <taxon>Actinomycetota</taxon>
        <taxon>Actinomycetes</taxon>
        <taxon>Propionibacteriales</taxon>
        <taxon>Nocardioidaceae</taxon>
        <taxon>Nocardioides</taxon>
    </lineage>
</organism>
<sequence>MRPLAEFSRTSDVLDAINALVVEGGLHGPSQRQIAAVVRISPGTLMHEYGNRSEMLRRACVQAARDRVRIWNRRWSDRWHLAVPERRGPALLLPDHEQDLSHERQWAAWRELSRGDVAMLPGMGVALQGERRAVEWAREQLGRERDELATDALLALVTGVITRMVDTEDPWTLEHASRVLESAWS</sequence>
<reference evidence="1 2" key="1">
    <citation type="submission" date="2021-01" db="EMBL/GenBank/DDBJ databases">
        <title>Sequencing the genomes of 1000 actinobacteria strains.</title>
        <authorList>
            <person name="Klenk H.-P."/>
        </authorList>
    </citation>
    <scope>NUCLEOTIDE SEQUENCE [LARGE SCALE GENOMIC DNA]</scope>
    <source>
        <strain evidence="1 2">DSM 18239</strain>
    </source>
</reference>
<evidence type="ECO:0000313" key="1">
    <source>
        <dbReference type="EMBL" id="MBM7508428.1"/>
    </source>
</evidence>
<dbReference type="InterPro" id="IPR036271">
    <property type="entry name" value="Tet_transcr_reg_TetR-rel_C_sf"/>
</dbReference>
<keyword evidence="2" id="KW-1185">Reference proteome</keyword>
<dbReference type="Proteomes" id="UP000732378">
    <property type="component" value="Unassembled WGS sequence"/>
</dbReference>
<dbReference type="SUPFAM" id="SSF48498">
    <property type="entry name" value="Tetracyclin repressor-like, C-terminal domain"/>
    <property type="match status" value="1"/>
</dbReference>
<dbReference type="EMBL" id="JAFBBZ010000001">
    <property type="protein sequence ID" value="MBM7508428.1"/>
    <property type="molecule type" value="Genomic_DNA"/>
</dbReference>
<dbReference type="RefSeq" id="WP_193669532.1">
    <property type="nucleotide sequence ID" value="NZ_JACDTV010000009.1"/>
</dbReference>